<feature type="domain" description="TIR" evidence="4">
    <location>
        <begin position="431"/>
        <end position="556"/>
    </location>
</feature>
<dbReference type="Gene3D" id="3.40.50.10140">
    <property type="entry name" value="Toll/interleukin-1 receptor homology (TIR) domain"/>
    <property type="match status" value="3"/>
</dbReference>
<dbReference type="InterPro" id="IPR000157">
    <property type="entry name" value="TIR_dom"/>
</dbReference>
<name>A0A3N6PE80_9CYAN</name>
<feature type="repeat" description="WD" evidence="3">
    <location>
        <begin position="988"/>
        <end position="1029"/>
    </location>
</feature>
<dbReference type="PROSITE" id="PS50294">
    <property type="entry name" value="WD_REPEATS_REGION"/>
    <property type="match status" value="13"/>
</dbReference>
<dbReference type="SUPFAM" id="SSF50978">
    <property type="entry name" value="WD40 repeat-like"/>
    <property type="match status" value="2"/>
</dbReference>
<feature type="repeat" description="WD" evidence="3">
    <location>
        <begin position="1165"/>
        <end position="1206"/>
    </location>
</feature>
<dbReference type="PROSITE" id="PS50104">
    <property type="entry name" value="TIR"/>
    <property type="match status" value="3"/>
</dbReference>
<feature type="repeat" description="WD" evidence="3">
    <location>
        <begin position="904"/>
        <end position="945"/>
    </location>
</feature>
<feature type="repeat" description="WD" evidence="3">
    <location>
        <begin position="946"/>
        <end position="987"/>
    </location>
</feature>
<feature type="repeat" description="WD" evidence="3">
    <location>
        <begin position="1123"/>
        <end position="1155"/>
    </location>
</feature>
<feature type="repeat" description="WD" evidence="3">
    <location>
        <begin position="1081"/>
        <end position="1122"/>
    </location>
</feature>
<dbReference type="Pfam" id="PF00400">
    <property type="entry name" value="WD40"/>
    <property type="match status" value="10"/>
</dbReference>
<dbReference type="Gene3D" id="2.130.10.10">
    <property type="entry name" value="YVTN repeat-like/Quinoprotein amine dehydrogenase"/>
    <property type="match status" value="5"/>
</dbReference>
<feature type="repeat" description="WD" evidence="3">
    <location>
        <begin position="1292"/>
        <end position="1326"/>
    </location>
</feature>
<sequence>MSEYYNAFISYGRADSKSFATKLYEKLTENGLKIWFDQNDIPLGVDFQNQIDDGIIKADNFLFIIAPHSVNSPYCLKEIELAIKYNKRIIPLLHVEQITYEIWQQRNPKKTLEEWKIYQEKGKHSSFPNMHPEIGRINWVYFRENLDNFDKSLTDLIELFNRQQDYVKQHTKILVKGLDWENNQRQTRYLLIGKERLQAEQWLKIKFTEEQPPCIPTDLHGEFICESDKNANNLMTQVFLAFAEANKSIMEQIRKSLIREGITVWSSHADIKTGKDFQVEIERGIAGADNLIYLLSPEAIKSEYCQQELTYALSLNKRIIPILISPTDLTEIPAEINNLQFIDFTQSESEGIDKLLKELKSEAIYYQRHKILLVKALKWLEQNRNPSILLRGYNLEQYQSWLELAGNRMANLPTDLQTEFIAESAKQPPNLVLDVFVSYSRADSDFARQLNEALQTQGKTTWFDQESIATGTDFQQEINRGIEQSDNFLFIISPDSVNSPYCGNEVEYAKSLNKRFVTVLYRKVDSKELHPELAKVQWLDFHRYGGEFYANFSELVRFLDTDRDYVRNHTKLSQQALDWEEKASEDLLLRGSELAIAKNWLQEALNTNKQPPLNKLQKKFIEASDDLHTSIQQARAKRRQLDITTAWGITVGSLLAVMISTGLWQNSRHEHKKAQLNLAQSLARSSSSLFVGNKELEASIEVIKAGKNLQRYKVKDAEVIDALQQSVYSGSESNRLQGHKNSIRSLSFSPDGKILASGSDDKQIKLWNMETGAEIRTFSGHDRSVISVCFSADGKILASAGKDKKIKLWDVATGKEINTFTGHTDWINSMSFSQDGKILVSGSKDNTIKLWNVETGKEIDTLFGHQGSVISISFSPDGKTLASGSKDKTIKFWDVETGREMYTLFGHNGLVGSVRFSPDGKILASGSYDKTVKLWDLETGEEIRTLTGHFSSIMSVSFSPNGKHLATGSKDRIVKLWDIETGNEIRSFYGHDAWAFRVSFSPDGKILASGSGDKTIRLWNLETRRELSTLKGHDDSIQHLSFPLASSPQIYKSEKEMIFVSGGADKTVKIWDLKTKTQDTLKGHDDSVMKISVSPDGKTIASAGEDSTIILWDVETKQEIHRLKGHTDAVKAISFSPDGNILASGSKDTTIKLWNWITKEEIGNLKGHESTVMTMSFSPDGKTLASGSKDNIINLWNIETMEKMEPLINDNQSSNFSVSFSPDGKTLAAGGDRNLVTLWDVEKREKVFTFKGHSSSINSVSFSPNGKILASGSSDKTIKLWNPKQGNSILTFHGHEDSVNSVSFSPDGKVLISGSDDKTIRLWDVEKLDLDVDLNDLMLRSCNWVRGYLQHNPYVEEENRNLCDNIG</sequence>
<dbReference type="CDD" id="cd00200">
    <property type="entry name" value="WD40"/>
    <property type="match status" value="2"/>
</dbReference>
<dbReference type="Pfam" id="PF23414">
    <property type="entry name" value="Beta-prop_EML_2"/>
    <property type="match status" value="1"/>
</dbReference>
<evidence type="ECO:0000256" key="2">
    <source>
        <dbReference type="ARBA" id="ARBA00022737"/>
    </source>
</evidence>
<dbReference type="EMBL" id="RCBY01000041">
    <property type="protein sequence ID" value="RQH46198.1"/>
    <property type="molecule type" value="Genomic_DNA"/>
</dbReference>
<evidence type="ECO:0000313" key="6">
    <source>
        <dbReference type="Proteomes" id="UP000269154"/>
    </source>
</evidence>
<dbReference type="SMART" id="SM00255">
    <property type="entry name" value="TIR"/>
    <property type="match status" value="3"/>
</dbReference>
<dbReference type="PANTHER" id="PTHR22847:SF637">
    <property type="entry name" value="WD REPEAT DOMAIN 5B"/>
    <property type="match status" value="1"/>
</dbReference>
<feature type="repeat" description="WD" evidence="3">
    <location>
        <begin position="1059"/>
        <end position="1081"/>
    </location>
</feature>
<comment type="caution">
    <text evidence="5">The sequence shown here is derived from an EMBL/GenBank/DDBJ whole genome shotgun (WGS) entry which is preliminary data.</text>
</comment>
<reference evidence="5 6" key="1">
    <citation type="journal article" date="2018" name="ACS Chem. Biol.">
        <title>Ketoreductase domain dysfunction expands chemodiversity: malyngamide biosynthesis in the cyanobacterium Okeania hirsuta.</title>
        <authorList>
            <person name="Moss N.A."/>
            <person name="Leao T."/>
            <person name="Rankin M."/>
            <person name="McCullough T.M."/>
            <person name="Qu P."/>
            <person name="Korobeynikov A."/>
            <person name="Smith J.L."/>
            <person name="Gerwick L."/>
            <person name="Gerwick W.H."/>
        </authorList>
    </citation>
    <scope>NUCLEOTIDE SEQUENCE [LARGE SCALE GENOMIC DNA]</scope>
    <source>
        <strain evidence="5 6">PAB10Feb10-1</strain>
    </source>
</reference>
<dbReference type="RefSeq" id="WP_124145924.1">
    <property type="nucleotide sequence ID" value="NZ_CAWOKI010000129.1"/>
</dbReference>
<feature type="repeat" description="WD" evidence="3">
    <location>
        <begin position="778"/>
        <end position="819"/>
    </location>
</feature>
<dbReference type="Pfam" id="PF13676">
    <property type="entry name" value="TIR_2"/>
    <property type="match status" value="3"/>
</dbReference>
<dbReference type="PRINTS" id="PR00320">
    <property type="entry name" value="GPROTEINBRPT"/>
</dbReference>
<gene>
    <name evidence="5" type="ORF">D5R40_09905</name>
</gene>
<dbReference type="InterPro" id="IPR036322">
    <property type="entry name" value="WD40_repeat_dom_sf"/>
</dbReference>
<feature type="repeat" description="WD" evidence="3">
    <location>
        <begin position="820"/>
        <end position="861"/>
    </location>
</feature>
<feature type="repeat" description="WD" evidence="3">
    <location>
        <begin position="736"/>
        <end position="777"/>
    </location>
</feature>
<feature type="repeat" description="WD" evidence="3">
    <location>
        <begin position="1208"/>
        <end position="1249"/>
    </location>
</feature>
<keyword evidence="2" id="KW-0677">Repeat</keyword>
<protein>
    <submittedName>
        <fullName evidence="5">TIR domain-containing protein</fullName>
    </submittedName>
</protein>
<organism evidence="5 6">
    <name type="scientific">Okeania hirsuta</name>
    <dbReference type="NCBI Taxonomy" id="1458930"/>
    <lineage>
        <taxon>Bacteria</taxon>
        <taxon>Bacillati</taxon>
        <taxon>Cyanobacteriota</taxon>
        <taxon>Cyanophyceae</taxon>
        <taxon>Oscillatoriophycideae</taxon>
        <taxon>Oscillatoriales</taxon>
        <taxon>Microcoleaceae</taxon>
        <taxon>Okeania</taxon>
    </lineage>
</organism>
<dbReference type="InterPro" id="IPR055442">
    <property type="entry name" value="Beta-prop_EML-like_2nd"/>
</dbReference>
<proteinExistence type="predicted"/>
<feature type="repeat" description="WD" evidence="3">
    <location>
        <begin position="862"/>
        <end position="903"/>
    </location>
</feature>
<dbReference type="InterPro" id="IPR020472">
    <property type="entry name" value="WD40_PAC1"/>
</dbReference>
<keyword evidence="6" id="KW-1185">Reference proteome</keyword>
<dbReference type="Proteomes" id="UP000269154">
    <property type="component" value="Unassembled WGS sequence"/>
</dbReference>
<dbReference type="InterPro" id="IPR015943">
    <property type="entry name" value="WD40/YVTN_repeat-like_dom_sf"/>
</dbReference>
<evidence type="ECO:0000313" key="5">
    <source>
        <dbReference type="EMBL" id="RQH46198.1"/>
    </source>
</evidence>
<dbReference type="SUPFAM" id="SSF52200">
    <property type="entry name" value="Toll/Interleukin receptor TIR domain"/>
    <property type="match status" value="3"/>
</dbReference>
<evidence type="ECO:0000256" key="3">
    <source>
        <dbReference type="PROSITE-ProRule" id="PRU00221"/>
    </source>
</evidence>
<evidence type="ECO:0000259" key="4">
    <source>
        <dbReference type="PROSITE" id="PS50104"/>
    </source>
</evidence>
<dbReference type="PROSITE" id="PS00678">
    <property type="entry name" value="WD_REPEATS_1"/>
    <property type="match status" value="10"/>
</dbReference>
<feature type="domain" description="TIR" evidence="4">
    <location>
        <begin position="3"/>
        <end position="122"/>
    </location>
</feature>
<dbReference type="PANTHER" id="PTHR22847">
    <property type="entry name" value="WD40 REPEAT PROTEIN"/>
    <property type="match status" value="1"/>
</dbReference>
<dbReference type="InterPro" id="IPR001680">
    <property type="entry name" value="WD40_rpt"/>
</dbReference>
<dbReference type="InterPro" id="IPR019775">
    <property type="entry name" value="WD40_repeat_CS"/>
</dbReference>
<evidence type="ECO:0000256" key="1">
    <source>
        <dbReference type="ARBA" id="ARBA00022574"/>
    </source>
</evidence>
<accession>A0A3N6PE80</accession>
<dbReference type="PROSITE" id="PS50082">
    <property type="entry name" value="WD_REPEATS_2"/>
    <property type="match status" value="14"/>
</dbReference>
<keyword evidence="1 3" id="KW-0853">WD repeat</keyword>
<dbReference type="GO" id="GO:0007165">
    <property type="term" value="P:signal transduction"/>
    <property type="evidence" value="ECO:0007669"/>
    <property type="project" value="InterPro"/>
</dbReference>
<feature type="domain" description="TIR" evidence="4">
    <location>
        <begin position="234"/>
        <end position="363"/>
    </location>
</feature>
<dbReference type="OrthoDB" id="434800at2"/>
<feature type="repeat" description="WD" evidence="3">
    <location>
        <begin position="1250"/>
        <end position="1291"/>
    </location>
</feature>
<dbReference type="SMART" id="SM00320">
    <property type="entry name" value="WD40"/>
    <property type="match status" value="14"/>
</dbReference>
<dbReference type="InterPro" id="IPR035897">
    <property type="entry name" value="Toll_tir_struct_dom_sf"/>
</dbReference>